<comment type="caution">
    <text evidence="1">The sequence shown here is derived from an EMBL/GenBank/DDBJ whole genome shotgun (WGS) entry which is preliminary data.</text>
</comment>
<evidence type="ECO:0008006" key="3">
    <source>
        <dbReference type="Google" id="ProtNLM"/>
    </source>
</evidence>
<dbReference type="EMBL" id="JADBGI010000035">
    <property type="protein sequence ID" value="MBE3002149.1"/>
    <property type="molecule type" value="Genomic_DNA"/>
</dbReference>
<protein>
    <recommendedName>
        <fullName evidence="3">Transposase</fullName>
    </recommendedName>
</protein>
<proteinExistence type="predicted"/>
<keyword evidence="2" id="KW-1185">Reference proteome</keyword>
<dbReference type="RefSeq" id="WP_193124738.1">
    <property type="nucleotide sequence ID" value="NZ_JADBGI010000035.1"/>
</dbReference>
<reference evidence="1 2" key="1">
    <citation type="submission" date="2020-09" db="EMBL/GenBank/DDBJ databases">
        <title>Diversity and distribution of actinomycetes associated with coral in the coast of Hainan.</title>
        <authorList>
            <person name="Li F."/>
        </authorList>
    </citation>
    <scope>NUCLEOTIDE SEQUENCE [LARGE SCALE GENOMIC DNA]</scope>
    <source>
        <strain evidence="1 2">HNM0947</strain>
    </source>
</reference>
<accession>A0ABR9PEB3</accession>
<evidence type="ECO:0000313" key="1">
    <source>
        <dbReference type="EMBL" id="MBE3002149.1"/>
    </source>
</evidence>
<sequence length="81" mass="8844">MIAPYTSAWTERLKAEGEAKGEVKGAAKGKAHALILVLEGRDDVLTDETRNRILTCTDPDQIDTWLVRAGSGVPFDQIFDA</sequence>
<gene>
    <name evidence="1" type="ORF">IDM40_26115</name>
</gene>
<name>A0ABR9PEB3_9ACTN</name>
<evidence type="ECO:0000313" key="2">
    <source>
        <dbReference type="Proteomes" id="UP000806528"/>
    </source>
</evidence>
<organism evidence="1 2">
    <name type="scientific">Nocardiopsis coralli</name>
    <dbReference type="NCBI Taxonomy" id="2772213"/>
    <lineage>
        <taxon>Bacteria</taxon>
        <taxon>Bacillati</taxon>
        <taxon>Actinomycetota</taxon>
        <taxon>Actinomycetes</taxon>
        <taxon>Streptosporangiales</taxon>
        <taxon>Nocardiopsidaceae</taxon>
        <taxon>Nocardiopsis</taxon>
    </lineage>
</organism>
<dbReference type="Proteomes" id="UP000806528">
    <property type="component" value="Unassembled WGS sequence"/>
</dbReference>